<dbReference type="InterPro" id="IPR006674">
    <property type="entry name" value="HD_domain"/>
</dbReference>
<dbReference type="GO" id="GO:0005737">
    <property type="term" value="C:cytoplasm"/>
    <property type="evidence" value="ECO:0007669"/>
    <property type="project" value="TreeGrafter"/>
</dbReference>
<keyword evidence="2 4" id="KW-0378">Hydrolase</keyword>
<dbReference type="InterPro" id="IPR039356">
    <property type="entry name" value="YfbR/HDDC2"/>
</dbReference>
<evidence type="ECO:0000256" key="2">
    <source>
        <dbReference type="ARBA" id="ARBA00022801"/>
    </source>
</evidence>
<keyword evidence="1" id="KW-0479">Metal-binding</keyword>
<dbReference type="STRING" id="83767.SAMN05660652_01631"/>
<dbReference type="OrthoDB" id="9796032at2"/>
<sequence>MTQLPTPESSPLDRQFAFILEIDRLKSVLRQNSLVDASRRENSAEHSWHVALMATILAEHAGSAIDVGRVVEMLLIHDLVEIDAGDTFAYDVRGAETQAQREEEAAQRIFGLLPDTQAAHLRARWDEFAANETPEARFALAIDRLMPMVHNVMTQGSAWRTNHVVAGQVRRRAESITRGAPALGALANRLIDAAVQAGHLPESLA</sequence>
<dbReference type="Pfam" id="PF13023">
    <property type="entry name" value="HD_3"/>
    <property type="match status" value="1"/>
</dbReference>
<protein>
    <submittedName>
        <fullName evidence="4">Putative hydrolases of HD superfamily</fullName>
    </submittedName>
</protein>
<proteinExistence type="predicted"/>
<dbReference type="RefSeq" id="WP_091936387.1">
    <property type="nucleotide sequence ID" value="NZ_FNCY01000005.1"/>
</dbReference>
<dbReference type="EMBL" id="FNCY01000005">
    <property type="protein sequence ID" value="SDH38352.1"/>
    <property type="molecule type" value="Genomic_DNA"/>
</dbReference>
<dbReference type="GO" id="GO:0046872">
    <property type="term" value="F:metal ion binding"/>
    <property type="evidence" value="ECO:0007669"/>
    <property type="project" value="UniProtKB-KW"/>
</dbReference>
<dbReference type="PANTHER" id="PTHR11845">
    <property type="entry name" value="5'-DEOXYNUCLEOTIDASE HDDC2"/>
    <property type="match status" value="1"/>
</dbReference>
<dbReference type="Proteomes" id="UP000198607">
    <property type="component" value="Unassembled WGS sequence"/>
</dbReference>
<organism evidence="4 5">
    <name type="scientific">Propionivibrio dicarboxylicus</name>
    <dbReference type="NCBI Taxonomy" id="83767"/>
    <lineage>
        <taxon>Bacteria</taxon>
        <taxon>Pseudomonadati</taxon>
        <taxon>Pseudomonadota</taxon>
        <taxon>Betaproteobacteria</taxon>
        <taxon>Rhodocyclales</taxon>
        <taxon>Rhodocyclaceae</taxon>
        <taxon>Propionivibrio</taxon>
    </lineage>
</organism>
<keyword evidence="5" id="KW-1185">Reference proteome</keyword>
<evidence type="ECO:0000256" key="1">
    <source>
        <dbReference type="ARBA" id="ARBA00022723"/>
    </source>
</evidence>
<name>A0A1G8BYS1_9RHOO</name>
<accession>A0A1G8BYS1</accession>
<gene>
    <name evidence="4" type="ORF">SAMN05660652_01631</name>
</gene>
<dbReference type="SUPFAM" id="SSF109604">
    <property type="entry name" value="HD-domain/PDEase-like"/>
    <property type="match status" value="1"/>
</dbReference>
<feature type="domain" description="HD" evidence="3">
    <location>
        <begin position="22"/>
        <end position="182"/>
    </location>
</feature>
<dbReference type="Gene3D" id="1.10.3210.10">
    <property type="entry name" value="Hypothetical protein af1432"/>
    <property type="match status" value="1"/>
</dbReference>
<dbReference type="GO" id="GO:0002953">
    <property type="term" value="F:5'-deoxynucleotidase activity"/>
    <property type="evidence" value="ECO:0007669"/>
    <property type="project" value="InterPro"/>
</dbReference>
<evidence type="ECO:0000313" key="5">
    <source>
        <dbReference type="Proteomes" id="UP000198607"/>
    </source>
</evidence>
<dbReference type="PANTHER" id="PTHR11845:SF13">
    <property type="entry name" value="5'-DEOXYNUCLEOTIDASE HDDC2"/>
    <property type="match status" value="1"/>
</dbReference>
<evidence type="ECO:0000313" key="4">
    <source>
        <dbReference type="EMBL" id="SDH38352.1"/>
    </source>
</evidence>
<evidence type="ECO:0000259" key="3">
    <source>
        <dbReference type="Pfam" id="PF13023"/>
    </source>
</evidence>
<dbReference type="AlphaFoldDB" id="A0A1G8BYS1"/>
<reference evidence="4 5" key="1">
    <citation type="submission" date="2016-10" db="EMBL/GenBank/DDBJ databases">
        <authorList>
            <person name="de Groot N.N."/>
        </authorList>
    </citation>
    <scope>NUCLEOTIDE SEQUENCE [LARGE SCALE GENOMIC DNA]</scope>
    <source>
        <strain evidence="4 5">DSM 5885</strain>
    </source>
</reference>